<keyword evidence="2" id="KW-0460">Magnesium</keyword>
<dbReference type="GO" id="GO:0010333">
    <property type="term" value="F:terpene synthase activity"/>
    <property type="evidence" value="ECO:0007669"/>
    <property type="project" value="InterPro"/>
</dbReference>
<keyword evidence="4" id="KW-1185">Reference proteome</keyword>
<dbReference type="PANTHER" id="PTHR35201:SF4">
    <property type="entry name" value="BETA-PINACENE SYNTHASE-RELATED"/>
    <property type="match status" value="1"/>
</dbReference>
<dbReference type="EMBL" id="CM026424">
    <property type="protein sequence ID" value="KAG0581605.1"/>
    <property type="molecule type" value="Genomic_DNA"/>
</dbReference>
<comment type="caution">
    <text evidence="3">The sequence shown here is derived from an EMBL/GenBank/DDBJ whole genome shotgun (WGS) entry which is preliminary data.</text>
</comment>
<name>A0A8T0IF14_CERPU</name>
<proteinExistence type="inferred from homology"/>
<dbReference type="Gene3D" id="1.10.600.10">
    <property type="entry name" value="Farnesyl Diphosphate Synthase"/>
    <property type="match status" value="1"/>
</dbReference>
<organism evidence="3 4">
    <name type="scientific">Ceratodon purpureus</name>
    <name type="common">Fire moss</name>
    <name type="synonym">Dicranum purpureum</name>
    <dbReference type="NCBI Taxonomy" id="3225"/>
    <lineage>
        <taxon>Eukaryota</taxon>
        <taxon>Viridiplantae</taxon>
        <taxon>Streptophyta</taxon>
        <taxon>Embryophyta</taxon>
        <taxon>Bryophyta</taxon>
        <taxon>Bryophytina</taxon>
        <taxon>Bryopsida</taxon>
        <taxon>Dicranidae</taxon>
        <taxon>Pseudoditrichales</taxon>
        <taxon>Ditrichaceae</taxon>
        <taxon>Ceratodon</taxon>
    </lineage>
</organism>
<keyword evidence="2" id="KW-0456">Lyase</keyword>
<dbReference type="SUPFAM" id="SSF48576">
    <property type="entry name" value="Terpenoid synthases"/>
    <property type="match status" value="1"/>
</dbReference>
<comment type="cofactor">
    <cofactor evidence="2">
        <name>Mg(2+)</name>
        <dbReference type="ChEBI" id="CHEBI:18420"/>
    </cofactor>
</comment>
<dbReference type="InterPro" id="IPR008949">
    <property type="entry name" value="Isoprenoid_synthase_dom_sf"/>
</dbReference>
<dbReference type="GO" id="GO:0008299">
    <property type="term" value="P:isoprenoid biosynthetic process"/>
    <property type="evidence" value="ECO:0007669"/>
    <property type="project" value="UniProtKB-ARBA"/>
</dbReference>
<dbReference type="AlphaFoldDB" id="A0A8T0IF14"/>
<reference evidence="3" key="1">
    <citation type="submission" date="2020-06" db="EMBL/GenBank/DDBJ databases">
        <title>WGS assembly of Ceratodon purpureus strain R40.</title>
        <authorList>
            <person name="Carey S.B."/>
            <person name="Jenkins J."/>
            <person name="Shu S."/>
            <person name="Lovell J.T."/>
            <person name="Sreedasyam A."/>
            <person name="Maumus F."/>
            <person name="Tiley G.P."/>
            <person name="Fernandez-Pozo N."/>
            <person name="Barry K."/>
            <person name="Chen C."/>
            <person name="Wang M."/>
            <person name="Lipzen A."/>
            <person name="Daum C."/>
            <person name="Saski C.A."/>
            <person name="Payton A.C."/>
            <person name="Mcbreen J.C."/>
            <person name="Conrad R.E."/>
            <person name="Kollar L.M."/>
            <person name="Olsson S."/>
            <person name="Huttunen S."/>
            <person name="Landis J.B."/>
            <person name="Wickett N.J."/>
            <person name="Johnson M.G."/>
            <person name="Rensing S.A."/>
            <person name="Grimwood J."/>
            <person name="Schmutz J."/>
            <person name="Mcdaniel S.F."/>
        </authorList>
    </citation>
    <scope>NUCLEOTIDE SEQUENCE</scope>
    <source>
        <strain evidence="3">R40</strain>
    </source>
</reference>
<dbReference type="PANTHER" id="PTHR35201">
    <property type="entry name" value="TERPENE SYNTHASE"/>
    <property type="match status" value="1"/>
</dbReference>
<comment type="similarity">
    <text evidence="1 2">Belongs to the terpene synthase family.</text>
</comment>
<evidence type="ECO:0000256" key="2">
    <source>
        <dbReference type="RuleBase" id="RU366034"/>
    </source>
</evidence>
<dbReference type="InterPro" id="IPR034686">
    <property type="entry name" value="Terpene_cyclase-like_2"/>
</dbReference>
<dbReference type="Proteomes" id="UP000822688">
    <property type="component" value="Chromosome 4"/>
</dbReference>
<dbReference type="Pfam" id="PF19086">
    <property type="entry name" value="Terpene_syn_C_2"/>
    <property type="match status" value="1"/>
</dbReference>
<dbReference type="EC" id="4.2.3.-" evidence="2"/>
<keyword evidence="2" id="KW-0479">Metal-binding</keyword>
<accession>A0A8T0IF14</accession>
<sequence>MLMDLVTQPKQGCGHGELDNKLPPLLASMVIEGLPPIHQSMYFYDAEKVLMKHAESWQIVSFESYCVLGLFSASLLHPQIISVDRLVLISIQYALMFFLDDIFIDSPDQKFTLDQSGIDRSARDSPLQTKAYLDYLNAIFGQQLKPSQDLATPMERMVWELGHDMLQLSHPEWFRTFVESVVEHHTASVASVADFAGGHYTSLQGLESYSHMRAGNVGGKMVQLLTEFASNTYLPKEMRSHQIMELISNAATMHLAFVNDIYSYHKESKQEGNPRNVITVLMKSEGKSFVQAVCAAIELINSYASTILHLESETLNSVLQYHLQNIKELLAGNIYYSASTKRYRQPDSVFPELRDVKPIVGG</sequence>
<dbReference type="GO" id="GO:0046872">
    <property type="term" value="F:metal ion binding"/>
    <property type="evidence" value="ECO:0007669"/>
    <property type="project" value="UniProtKB-KW"/>
</dbReference>
<protein>
    <recommendedName>
        <fullName evidence="2">Terpene synthase</fullName>
        <ecNumber evidence="2">4.2.3.-</ecNumber>
    </recommendedName>
</protein>
<gene>
    <name evidence="3" type="ORF">KC19_4G264800</name>
</gene>
<evidence type="ECO:0000313" key="3">
    <source>
        <dbReference type="EMBL" id="KAG0581605.1"/>
    </source>
</evidence>
<evidence type="ECO:0000256" key="1">
    <source>
        <dbReference type="ARBA" id="ARBA00006333"/>
    </source>
</evidence>
<evidence type="ECO:0000313" key="4">
    <source>
        <dbReference type="Proteomes" id="UP000822688"/>
    </source>
</evidence>